<keyword evidence="2" id="KW-1185">Reference proteome</keyword>
<proteinExistence type="predicted"/>
<protein>
    <submittedName>
        <fullName evidence="1">Uncharacterized protein</fullName>
    </submittedName>
</protein>
<organism evidence="1 2">
    <name type="scientific">Choanephora cucurbitarum</name>
    <dbReference type="NCBI Taxonomy" id="101091"/>
    <lineage>
        <taxon>Eukaryota</taxon>
        <taxon>Fungi</taxon>
        <taxon>Fungi incertae sedis</taxon>
        <taxon>Mucoromycota</taxon>
        <taxon>Mucoromycotina</taxon>
        <taxon>Mucoromycetes</taxon>
        <taxon>Mucorales</taxon>
        <taxon>Mucorineae</taxon>
        <taxon>Choanephoraceae</taxon>
        <taxon>Choanephoroideae</taxon>
        <taxon>Choanephora</taxon>
    </lineage>
</organism>
<dbReference type="InParanoid" id="A0A1C7MWI5"/>
<dbReference type="PANTHER" id="PTHR33096">
    <property type="entry name" value="CXC2 DOMAIN-CONTAINING PROTEIN"/>
    <property type="match status" value="1"/>
</dbReference>
<dbReference type="AlphaFoldDB" id="A0A1C7MWI5"/>
<dbReference type="InterPro" id="IPR040521">
    <property type="entry name" value="KDZ"/>
</dbReference>
<dbReference type="PANTHER" id="PTHR33096:SF1">
    <property type="entry name" value="CXC1-LIKE CYSTEINE CLUSTER ASSOCIATED WITH KDZ TRANSPOSASES DOMAIN-CONTAINING PROTEIN"/>
    <property type="match status" value="1"/>
</dbReference>
<comment type="caution">
    <text evidence="1">The sequence shown here is derived from an EMBL/GenBank/DDBJ whole genome shotgun (WGS) entry which is preliminary data.</text>
</comment>
<dbReference type="STRING" id="101091.A0A1C7MWI5"/>
<dbReference type="Pfam" id="PF18758">
    <property type="entry name" value="KDZ"/>
    <property type="match status" value="1"/>
</dbReference>
<gene>
    <name evidence="1" type="ORF">A0J61_10705</name>
</gene>
<dbReference type="Proteomes" id="UP000093000">
    <property type="component" value="Unassembled WGS sequence"/>
</dbReference>
<evidence type="ECO:0000313" key="1">
    <source>
        <dbReference type="EMBL" id="OBZ81245.1"/>
    </source>
</evidence>
<dbReference type="EMBL" id="LUGH01001331">
    <property type="protein sequence ID" value="OBZ81245.1"/>
    <property type="molecule type" value="Genomic_DNA"/>
</dbReference>
<name>A0A1C7MWI5_9FUNG</name>
<evidence type="ECO:0000313" key="2">
    <source>
        <dbReference type="Proteomes" id="UP000093000"/>
    </source>
</evidence>
<reference evidence="1 2" key="1">
    <citation type="submission" date="2016-03" db="EMBL/GenBank/DDBJ databases">
        <title>Choanephora cucurbitarum.</title>
        <authorList>
            <person name="Min B."/>
            <person name="Park H."/>
            <person name="Park J.-H."/>
            <person name="Shin H.-D."/>
            <person name="Choi I.-G."/>
        </authorList>
    </citation>
    <scope>NUCLEOTIDE SEQUENCE [LARGE SCALE GENOMIC DNA]</scope>
    <source>
        <strain evidence="1 2">KUS-F28377</strain>
    </source>
</reference>
<dbReference type="OrthoDB" id="2505730at2759"/>
<sequence length="334" mass="38591">MEGHVSNHCYANMVNQYYSKSAVLPKNDKIKNNVLNSVYNKYRRLVRYSEDYVKQMYVSDILENCLACEITKHLEKTAEVFNPNREYKLQDAERIMITMDGNFQMKRLDDISQKELPVDEMFSVSVSEKSLWGTKEEVEPAANATPVPSADDEDEDCFAESVEVNSFKANNNNNRNNSSGRYDEIGVFSMSCARHGVPERLLNIHGGESHKYAVACVGHMLRANPQKKKYAIMYNIPCLVRKGLDRRFPVLKEDTWYGVTAFHTYGHTMACQVNYNPKYIPNFGCTDREGCKRFWSYLDGFVSMTRSMSSRNRLLVITDSVDHFTYQKMLELRK</sequence>
<accession>A0A1C7MWI5</accession>